<dbReference type="InterPro" id="IPR016162">
    <property type="entry name" value="Ald_DH_N"/>
</dbReference>
<evidence type="ECO:0000313" key="10">
    <source>
        <dbReference type="Proteomes" id="UP000199564"/>
    </source>
</evidence>
<dbReference type="STRING" id="226506.SAMN04488519_105371"/>
<dbReference type="GO" id="GO:0006081">
    <property type="term" value="P:aldehyde metabolic process"/>
    <property type="evidence" value="ECO:0007669"/>
    <property type="project" value="InterPro"/>
</dbReference>
<dbReference type="GO" id="GO:0005737">
    <property type="term" value="C:cytoplasm"/>
    <property type="evidence" value="ECO:0007669"/>
    <property type="project" value="TreeGrafter"/>
</dbReference>
<dbReference type="EMBL" id="FOVW01000005">
    <property type="protein sequence ID" value="SFO35180.1"/>
    <property type="molecule type" value="Genomic_DNA"/>
</dbReference>
<gene>
    <name evidence="9" type="ORF">SAMN04488519_105371</name>
</gene>
<evidence type="ECO:0000256" key="5">
    <source>
        <dbReference type="PIRSR" id="PIRSR036492-1"/>
    </source>
</evidence>
<dbReference type="FunFam" id="3.40.309.10:FF:000003">
    <property type="entry name" value="Aldehyde dehydrogenase"/>
    <property type="match status" value="1"/>
</dbReference>
<feature type="active site" evidence="5 6">
    <location>
        <position position="219"/>
    </location>
</feature>
<reference evidence="10" key="1">
    <citation type="submission" date="2016-10" db="EMBL/GenBank/DDBJ databases">
        <authorList>
            <person name="Varghese N."/>
            <person name="Submissions S."/>
        </authorList>
    </citation>
    <scope>NUCLEOTIDE SEQUENCE [LARGE SCALE GENOMIC DNA]</scope>
    <source>
        <strain evidence="10">DSM 15282</strain>
    </source>
</reference>
<keyword evidence="2 4" id="KW-0560">Oxidoreductase</keyword>
<dbReference type="PIRSF" id="PIRSF036492">
    <property type="entry name" value="ALDH"/>
    <property type="match status" value="1"/>
</dbReference>
<dbReference type="Pfam" id="PF00171">
    <property type="entry name" value="Aldedh"/>
    <property type="match status" value="1"/>
</dbReference>
<evidence type="ECO:0000256" key="1">
    <source>
        <dbReference type="ARBA" id="ARBA00009986"/>
    </source>
</evidence>
<dbReference type="SUPFAM" id="SSF53720">
    <property type="entry name" value="ALDH-like"/>
    <property type="match status" value="1"/>
</dbReference>
<evidence type="ECO:0000256" key="7">
    <source>
        <dbReference type="RuleBase" id="RU003345"/>
    </source>
</evidence>
<dbReference type="InterPro" id="IPR015590">
    <property type="entry name" value="Aldehyde_DH_dom"/>
</dbReference>
<evidence type="ECO:0000256" key="4">
    <source>
        <dbReference type="PIRNR" id="PIRNR036492"/>
    </source>
</evidence>
<dbReference type="AlphaFoldDB" id="A0A1I5GH02"/>
<dbReference type="InterPro" id="IPR016161">
    <property type="entry name" value="Ald_DH/histidinol_DH"/>
</dbReference>
<name>A0A1I5GH02_9BACT</name>
<evidence type="ECO:0000256" key="3">
    <source>
        <dbReference type="ARBA" id="ARBA00023027"/>
    </source>
</evidence>
<protein>
    <recommendedName>
        <fullName evidence="4">Aldehyde dehydrogenase</fullName>
    </recommendedName>
</protein>
<keyword evidence="3" id="KW-0520">NAD</keyword>
<feature type="domain" description="Aldehyde dehydrogenase" evidence="8">
    <location>
        <begin position="12"/>
        <end position="443"/>
    </location>
</feature>
<sequence length="477" mass="53176">MEDQNIQTPPSEIASVFESQQKTSIAWRTSTLEERKDRLKVIRTWIQAHHSQIHEALRKDFRKPKTETDLSEVFPVTSEINHALKNLKSWMKSRSQSTPLPMLGTKAYIQPEPKGTALIIAPWNYPFNLAIGPLVSAIAAGCTAIIKPSEMTPATSALIEEMISEIFPKDQVAVFQGDAEVSKELLALPFDHIFFTGSPQVGKIVMENAAKNLSSVTLELGGKSPAIVTESADIQDAAKKLIWGKLVNCGQTCVAPDYILVHESQKDLLLSELKIGIQEMYDPKYEGIEKSPDLARIVNDRHFQRLDDYLNDAEEKGAVIEFGGKRNQHHRYLEPTLITGISDSMKIAEEEIFGPILPIITYSELQKAINYINAKPKALALYVFSQEKAEQELILHQTSSGNAVINDCVLHFLHNELPFGGVNNSGIGKAHGYHGFLAFSNEKGILKQRVGLNNVTLLRPPYGLKTKQLINSLIKWF</sequence>
<evidence type="ECO:0000313" key="9">
    <source>
        <dbReference type="EMBL" id="SFO35180.1"/>
    </source>
</evidence>
<dbReference type="PANTHER" id="PTHR43570:SF20">
    <property type="entry name" value="ALDEHYDE DEHYDROGENASE ALDX-RELATED"/>
    <property type="match status" value="1"/>
</dbReference>
<dbReference type="FunFam" id="3.40.605.10:FF:000004">
    <property type="entry name" value="Aldehyde dehydrogenase"/>
    <property type="match status" value="1"/>
</dbReference>
<dbReference type="InterPro" id="IPR016163">
    <property type="entry name" value="Ald_DH_C"/>
</dbReference>
<feature type="active site" evidence="5">
    <location>
        <position position="253"/>
    </location>
</feature>
<dbReference type="InterPro" id="IPR016160">
    <property type="entry name" value="Ald_DH_CS_CYS"/>
</dbReference>
<dbReference type="InterPro" id="IPR012394">
    <property type="entry name" value="Aldehyde_DH_NAD(P)"/>
</dbReference>
<proteinExistence type="inferred from homology"/>
<evidence type="ECO:0000259" key="8">
    <source>
        <dbReference type="Pfam" id="PF00171"/>
    </source>
</evidence>
<dbReference type="PROSITE" id="PS00070">
    <property type="entry name" value="ALDEHYDE_DEHYDR_CYS"/>
    <property type="match status" value="1"/>
</dbReference>
<dbReference type="Gene3D" id="3.40.605.10">
    <property type="entry name" value="Aldehyde Dehydrogenase, Chain A, domain 1"/>
    <property type="match status" value="1"/>
</dbReference>
<dbReference type="PANTHER" id="PTHR43570">
    <property type="entry name" value="ALDEHYDE DEHYDROGENASE"/>
    <property type="match status" value="1"/>
</dbReference>
<dbReference type="InterPro" id="IPR029510">
    <property type="entry name" value="Ald_DH_CS_GLU"/>
</dbReference>
<evidence type="ECO:0000256" key="6">
    <source>
        <dbReference type="PROSITE-ProRule" id="PRU10007"/>
    </source>
</evidence>
<organism evidence="9 10">
    <name type="scientific">Algoriphagus ornithinivorans</name>
    <dbReference type="NCBI Taxonomy" id="226506"/>
    <lineage>
        <taxon>Bacteria</taxon>
        <taxon>Pseudomonadati</taxon>
        <taxon>Bacteroidota</taxon>
        <taxon>Cytophagia</taxon>
        <taxon>Cytophagales</taxon>
        <taxon>Cyclobacteriaceae</taxon>
        <taxon>Algoriphagus</taxon>
    </lineage>
</organism>
<dbReference type="PROSITE" id="PS00687">
    <property type="entry name" value="ALDEHYDE_DEHYDR_GLU"/>
    <property type="match status" value="1"/>
</dbReference>
<dbReference type="CDD" id="cd07134">
    <property type="entry name" value="ALDH_AlkH-like"/>
    <property type="match status" value="1"/>
</dbReference>
<dbReference type="GO" id="GO:0004029">
    <property type="term" value="F:aldehyde dehydrogenase (NAD+) activity"/>
    <property type="evidence" value="ECO:0007669"/>
    <property type="project" value="TreeGrafter"/>
</dbReference>
<evidence type="ECO:0000256" key="2">
    <source>
        <dbReference type="ARBA" id="ARBA00023002"/>
    </source>
</evidence>
<comment type="similarity">
    <text evidence="1 4 7">Belongs to the aldehyde dehydrogenase family.</text>
</comment>
<dbReference type="RefSeq" id="WP_091653717.1">
    <property type="nucleotide sequence ID" value="NZ_FOVW01000005.1"/>
</dbReference>
<keyword evidence="10" id="KW-1185">Reference proteome</keyword>
<accession>A0A1I5GH02</accession>
<dbReference type="Proteomes" id="UP000199564">
    <property type="component" value="Unassembled WGS sequence"/>
</dbReference>
<dbReference type="Gene3D" id="3.40.309.10">
    <property type="entry name" value="Aldehyde Dehydrogenase, Chain A, domain 2"/>
    <property type="match status" value="1"/>
</dbReference>